<organism evidence="3 4">
    <name type="scientific">Rhizoctonia solani</name>
    <dbReference type="NCBI Taxonomy" id="456999"/>
    <lineage>
        <taxon>Eukaryota</taxon>
        <taxon>Fungi</taxon>
        <taxon>Dikarya</taxon>
        <taxon>Basidiomycota</taxon>
        <taxon>Agaricomycotina</taxon>
        <taxon>Agaricomycetes</taxon>
        <taxon>Cantharellales</taxon>
        <taxon>Ceratobasidiaceae</taxon>
        <taxon>Rhizoctonia</taxon>
    </lineage>
</organism>
<feature type="compositionally biased region" description="Polar residues" evidence="1">
    <location>
        <begin position="408"/>
        <end position="423"/>
    </location>
</feature>
<proteinExistence type="predicted"/>
<reference evidence="3" key="1">
    <citation type="submission" date="2021-01" db="EMBL/GenBank/DDBJ databases">
        <authorList>
            <person name="Kaushik A."/>
        </authorList>
    </citation>
    <scope>NUCLEOTIDE SEQUENCE</scope>
    <source>
        <strain evidence="3">AG5</strain>
    </source>
</reference>
<evidence type="ECO:0000259" key="2">
    <source>
        <dbReference type="PROSITE" id="PS50181"/>
    </source>
</evidence>
<feature type="region of interest" description="Disordered" evidence="1">
    <location>
        <begin position="387"/>
        <end position="423"/>
    </location>
</feature>
<dbReference type="PROSITE" id="PS50181">
    <property type="entry name" value="FBOX"/>
    <property type="match status" value="1"/>
</dbReference>
<dbReference type="Proteomes" id="UP000663827">
    <property type="component" value="Unassembled WGS sequence"/>
</dbReference>
<sequence>MPPEVFTEIATHLLPADMLALSRSNKFFRNLFMSRTSQRFWQSAISNVLTLPPCPPDLNEPQYISLIYSKTCSNCGARVLRRMDPYLHVRLCNPCCDKVIMEMPLNCPLIQFLPRSSEIRVPPPGCVHTLQSEFAKIKDAAKKYTDEDAFAEWQRKTFEEIRERQTHGLVLESFLSVMEEEREIELYKLKCQREAQIKTRLQDEGWSTRDMEPSPTNRMEWNKLVSQPKLITNRIWANLYPKLLPLLGSNRVYNDLLDKEARRGGRVRKLHTLVSTVQKALPPLVSLQLKHSSEDIKPSKSSACMSAVSEAVYSSLDYPGVKIAPPFPTMAEFLTWPMIKRLVDNDMSLEDVETRFEEIRDEFDAAVVEWRDKVERDLVEIWNADWDAEEGNPSTSNKERNPAKTEENANGPTVHNRNSATNSAHGSADFVLPEFVATYSMPDGTTTTNLSDLSPNLQLLLRADTIFDSVHFNDSYPSLLYRVGSVNLLFPDSGSSSFGERWDPSIIQRDEEGSAAANRLLARIGRSGASTAEMQALGERFRCGRCIRMPDTWEQLVQHYAAQQKQWKRAQVKIAAEPEFGFVFNNTHDPEPGNKRPVVHFMTNEAAPDNLGVDAIHNMDVMTCALCDGMGIQAEYYYGANSIEDPMKQHLHDVHGVMEAEYGVHFRLWEYNPEFSSSFGSDEGSYDGEEGWLF</sequence>
<gene>
    <name evidence="3" type="ORF">RDB_LOCUS131843</name>
</gene>
<dbReference type="AlphaFoldDB" id="A0A8H3HRM9"/>
<dbReference type="EMBL" id="CAJNJQ010003257">
    <property type="protein sequence ID" value="CAE7194981.1"/>
    <property type="molecule type" value="Genomic_DNA"/>
</dbReference>
<feature type="domain" description="F-box" evidence="2">
    <location>
        <begin position="1"/>
        <end position="44"/>
    </location>
</feature>
<comment type="caution">
    <text evidence="3">The sequence shown here is derived from an EMBL/GenBank/DDBJ whole genome shotgun (WGS) entry which is preliminary data.</text>
</comment>
<evidence type="ECO:0000313" key="3">
    <source>
        <dbReference type="EMBL" id="CAE7194981.1"/>
    </source>
</evidence>
<feature type="compositionally biased region" description="Basic and acidic residues" evidence="1">
    <location>
        <begin position="397"/>
        <end position="407"/>
    </location>
</feature>
<protein>
    <recommendedName>
        <fullName evidence="2">F-box domain-containing protein</fullName>
    </recommendedName>
</protein>
<accession>A0A8H3HRM9</accession>
<name>A0A8H3HRM9_9AGAM</name>
<evidence type="ECO:0000313" key="4">
    <source>
        <dbReference type="Proteomes" id="UP000663827"/>
    </source>
</evidence>
<dbReference type="InterPro" id="IPR001810">
    <property type="entry name" value="F-box_dom"/>
</dbReference>
<evidence type="ECO:0000256" key="1">
    <source>
        <dbReference type="SAM" id="MobiDB-lite"/>
    </source>
</evidence>